<evidence type="ECO:0000313" key="2">
    <source>
        <dbReference type="EMBL" id="KAK6630549.1"/>
    </source>
</evidence>
<evidence type="ECO:0000256" key="1">
    <source>
        <dbReference type="SAM" id="MobiDB-lite"/>
    </source>
</evidence>
<reference evidence="2 3" key="1">
    <citation type="submission" date="2023-10" db="EMBL/GenBank/DDBJ databases">
        <title>Genomes of two closely related lineages of the louse Polyplax serrata with different host specificities.</title>
        <authorList>
            <person name="Martinu J."/>
            <person name="Tarabai H."/>
            <person name="Stefka J."/>
            <person name="Hypsa V."/>
        </authorList>
    </citation>
    <scope>NUCLEOTIDE SEQUENCE [LARGE SCALE GENOMIC DNA]</scope>
    <source>
        <strain evidence="2">HR10_N</strain>
    </source>
</reference>
<feature type="region of interest" description="Disordered" evidence="1">
    <location>
        <begin position="68"/>
        <end position="112"/>
    </location>
</feature>
<feature type="compositionally biased region" description="Polar residues" evidence="1">
    <location>
        <begin position="145"/>
        <end position="159"/>
    </location>
</feature>
<sequence length="192" mass="19187">MVHLPQGVFIGKDGTVGASFGGYSASAGLGGIVGNGGTKGNLHAEAGTPHGHYAAAGLGGSLSENSGSNGHLYSNAGHVNRIGGGQPSPPAAQSNSQGFPNGGGVNYGNTRPQGSGTFDDIFNIPIAALGAVNKYLNNRHRGGTVQVTQKSSGVPSENVANGGPTEGSNTKYDDIFNIPVSVLNSVNRFLNG</sequence>
<protein>
    <submittedName>
        <fullName evidence="2">Uncharacterized protein</fullName>
    </submittedName>
</protein>
<name>A0AAN8P0Z9_POLSC</name>
<evidence type="ECO:0000313" key="3">
    <source>
        <dbReference type="Proteomes" id="UP001372834"/>
    </source>
</evidence>
<organism evidence="2 3">
    <name type="scientific">Polyplax serrata</name>
    <name type="common">Common mouse louse</name>
    <dbReference type="NCBI Taxonomy" id="468196"/>
    <lineage>
        <taxon>Eukaryota</taxon>
        <taxon>Metazoa</taxon>
        <taxon>Ecdysozoa</taxon>
        <taxon>Arthropoda</taxon>
        <taxon>Hexapoda</taxon>
        <taxon>Insecta</taxon>
        <taxon>Pterygota</taxon>
        <taxon>Neoptera</taxon>
        <taxon>Paraneoptera</taxon>
        <taxon>Psocodea</taxon>
        <taxon>Troctomorpha</taxon>
        <taxon>Phthiraptera</taxon>
        <taxon>Anoplura</taxon>
        <taxon>Polyplacidae</taxon>
        <taxon>Polyplax</taxon>
    </lineage>
</organism>
<dbReference type="Proteomes" id="UP001372834">
    <property type="component" value="Unassembled WGS sequence"/>
</dbReference>
<dbReference type="EMBL" id="JAWJWE010000010">
    <property type="protein sequence ID" value="KAK6630549.1"/>
    <property type="molecule type" value="Genomic_DNA"/>
</dbReference>
<feature type="region of interest" description="Disordered" evidence="1">
    <location>
        <begin position="145"/>
        <end position="168"/>
    </location>
</feature>
<gene>
    <name evidence="2" type="ORF">RUM43_014534</name>
</gene>
<comment type="caution">
    <text evidence="2">The sequence shown here is derived from an EMBL/GenBank/DDBJ whole genome shotgun (WGS) entry which is preliminary data.</text>
</comment>
<proteinExistence type="predicted"/>
<accession>A0AAN8P0Z9</accession>
<dbReference type="AlphaFoldDB" id="A0AAN8P0Z9"/>